<sequence>MVIQCTCDCNCSDSRDNRSIISCLLPGRSQPYKFGASFGGDDMEQRIPYYRRLSNTSSALYGSCPQLLPSSSSTTNHHSWLRIPKNPQENPSENPQENPRQYSSLVRPKQRSPVLCNKCAL</sequence>
<evidence type="ECO:0000313" key="2">
    <source>
        <dbReference type="Proteomes" id="UP001652628"/>
    </source>
</evidence>
<evidence type="ECO:0000313" key="3">
    <source>
        <dbReference type="RefSeq" id="XP_065719011.2"/>
    </source>
</evidence>
<feature type="compositionally biased region" description="Polar residues" evidence="1">
    <location>
        <begin position="87"/>
        <end position="104"/>
    </location>
</feature>
<gene>
    <name evidence="3" type="primary">LOC108021722</name>
</gene>
<name>A0AB40D3Q6_DROSZ</name>
<evidence type="ECO:0000256" key="1">
    <source>
        <dbReference type="SAM" id="MobiDB-lite"/>
    </source>
</evidence>
<reference evidence="3" key="1">
    <citation type="submission" date="2025-08" db="UniProtKB">
        <authorList>
            <consortium name="RefSeq"/>
        </authorList>
    </citation>
    <scope>IDENTIFICATION</scope>
</reference>
<dbReference type="RefSeq" id="XP_065719011.2">
    <property type="nucleotide sequence ID" value="XM_065862939.2"/>
</dbReference>
<accession>A0AB40D3Q6</accession>
<proteinExistence type="predicted"/>
<protein>
    <submittedName>
        <fullName evidence="3">Uncharacterized protein isoform X2</fullName>
    </submittedName>
</protein>
<organism evidence="2 3">
    <name type="scientific">Drosophila suzukii</name>
    <name type="common">Spotted-wing drosophila fruit fly</name>
    <dbReference type="NCBI Taxonomy" id="28584"/>
    <lineage>
        <taxon>Eukaryota</taxon>
        <taxon>Metazoa</taxon>
        <taxon>Ecdysozoa</taxon>
        <taxon>Arthropoda</taxon>
        <taxon>Hexapoda</taxon>
        <taxon>Insecta</taxon>
        <taxon>Pterygota</taxon>
        <taxon>Neoptera</taxon>
        <taxon>Endopterygota</taxon>
        <taxon>Diptera</taxon>
        <taxon>Brachycera</taxon>
        <taxon>Muscomorpha</taxon>
        <taxon>Ephydroidea</taxon>
        <taxon>Drosophilidae</taxon>
        <taxon>Drosophila</taxon>
        <taxon>Sophophora</taxon>
    </lineage>
</organism>
<keyword evidence="2" id="KW-1185">Reference proteome</keyword>
<feature type="compositionally biased region" description="Polar residues" evidence="1">
    <location>
        <begin position="68"/>
        <end position="78"/>
    </location>
</feature>
<dbReference type="AlphaFoldDB" id="A0AB40D3Q6"/>
<feature type="region of interest" description="Disordered" evidence="1">
    <location>
        <begin position="68"/>
        <end position="112"/>
    </location>
</feature>
<dbReference type="Proteomes" id="UP001652628">
    <property type="component" value="Chromosome 2L"/>
</dbReference>
<dbReference type="GeneID" id="108021722"/>